<protein>
    <submittedName>
        <fullName evidence="6">TonB family C-terminal domain protein</fullName>
    </submittedName>
</protein>
<keyword evidence="7" id="KW-1185">Reference proteome</keyword>
<dbReference type="Proteomes" id="UP000095601">
    <property type="component" value="Unassembled WGS sequence"/>
</dbReference>
<reference evidence="6 7" key="1">
    <citation type="submission" date="2016-09" db="EMBL/GenBank/DDBJ databases">
        <authorList>
            <person name="Capua I."/>
            <person name="De Benedictis P."/>
            <person name="Joannis T."/>
            <person name="Lombin L.H."/>
            <person name="Cattoli G."/>
        </authorList>
    </citation>
    <scope>NUCLEOTIDE SEQUENCE [LARGE SCALE GENOMIC DNA]</scope>
    <source>
        <strain evidence="6 7">NRS-1</strain>
    </source>
</reference>
<comment type="caution">
    <text evidence="6">The sequence shown here is derived from an EMBL/GenBank/DDBJ whole genome shotgun (WGS) entry which is preliminary data.</text>
</comment>
<evidence type="ECO:0000259" key="5">
    <source>
        <dbReference type="Pfam" id="PF03544"/>
    </source>
</evidence>
<dbReference type="GO" id="GO:0016020">
    <property type="term" value="C:membrane"/>
    <property type="evidence" value="ECO:0007669"/>
    <property type="project" value="UniProtKB-SubCell"/>
</dbReference>
<sequence>MRTITFIFLFFISFFKAQESIPFYNNDLFYKGGFVNFYKEAHQVIIEKKLAPCDKKEALYHQEFIVTNEGEFKKIENSPNVYNVNKCASDLLDQILPELKNWTPVQKDSNNITARSLFAFFPDDLFDNYKEGYDPKKLNADADFPPNGLSSFRDEVAKKVDLSGFNGRGKITVIIKFVVDVDGSVTDVAVEKSSGLKEFDDRFVYALKHVKKKWEPAKVYGNPVRQRYKIPFSVNFD</sequence>
<accession>A0A1E5UBW0</accession>
<dbReference type="Gene3D" id="3.30.1150.10">
    <property type="match status" value="1"/>
</dbReference>
<evidence type="ECO:0000256" key="1">
    <source>
        <dbReference type="ARBA" id="ARBA00004167"/>
    </source>
</evidence>
<keyword evidence="4" id="KW-0472">Membrane</keyword>
<dbReference type="AlphaFoldDB" id="A0A1E5UBW0"/>
<comment type="subcellular location">
    <subcellularLocation>
        <location evidence="1">Membrane</location>
        <topology evidence="1">Single-pass membrane protein</topology>
    </subcellularLocation>
</comment>
<dbReference type="GO" id="GO:0055085">
    <property type="term" value="P:transmembrane transport"/>
    <property type="evidence" value="ECO:0007669"/>
    <property type="project" value="InterPro"/>
</dbReference>
<dbReference type="InterPro" id="IPR006260">
    <property type="entry name" value="TonB/TolA_C"/>
</dbReference>
<dbReference type="KEGG" id="cnr:EB819_10440"/>
<evidence type="ECO:0000256" key="3">
    <source>
        <dbReference type="ARBA" id="ARBA00022989"/>
    </source>
</evidence>
<proteinExistence type="predicted"/>
<keyword evidence="3" id="KW-1133">Transmembrane helix</keyword>
<name>A0A1E5UBW0_9FLAO</name>
<feature type="domain" description="TonB C-terminal" evidence="5">
    <location>
        <begin position="172"/>
        <end position="232"/>
    </location>
</feature>
<evidence type="ECO:0000313" key="6">
    <source>
        <dbReference type="EMBL" id="OEL10330.1"/>
    </source>
</evidence>
<dbReference type="NCBIfam" id="TIGR01352">
    <property type="entry name" value="tonB_Cterm"/>
    <property type="match status" value="1"/>
</dbReference>
<dbReference type="RefSeq" id="WP_069800410.1">
    <property type="nucleotide sequence ID" value="NZ_CP034157.1"/>
</dbReference>
<dbReference type="STRING" id="237258.SAMN04489756_105121"/>
<evidence type="ECO:0000256" key="2">
    <source>
        <dbReference type="ARBA" id="ARBA00022692"/>
    </source>
</evidence>
<dbReference type="Pfam" id="PF03544">
    <property type="entry name" value="TonB_C"/>
    <property type="match status" value="1"/>
</dbReference>
<dbReference type="SUPFAM" id="SSF74653">
    <property type="entry name" value="TolA/TonB C-terminal domain"/>
    <property type="match status" value="1"/>
</dbReference>
<dbReference type="OrthoDB" id="1265378at2"/>
<gene>
    <name evidence="6" type="ORF">BHF72_0694</name>
</gene>
<keyword evidence="2" id="KW-0812">Transmembrane</keyword>
<dbReference type="EMBL" id="MKGI01000078">
    <property type="protein sequence ID" value="OEL10330.1"/>
    <property type="molecule type" value="Genomic_DNA"/>
</dbReference>
<dbReference type="InterPro" id="IPR037682">
    <property type="entry name" value="TonB_C"/>
</dbReference>
<evidence type="ECO:0000256" key="4">
    <source>
        <dbReference type="ARBA" id="ARBA00023136"/>
    </source>
</evidence>
<evidence type="ECO:0000313" key="7">
    <source>
        <dbReference type="Proteomes" id="UP000095601"/>
    </source>
</evidence>
<organism evidence="6 7">
    <name type="scientific">Cloacibacterium normanense</name>
    <dbReference type="NCBI Taxonomy" id="237258"/>
    <lineage>
        <taxon>Bacteria</taxon>
        <taxon>Pseudomonadati</taxon>
        <taxon>Bacteroidota</taxon>
        <taxon>Flavobacteriia</taxon>
        <taxon>Flavobacteriales</taxon>
        <taxon>Weeksellaceae</taxon>
    </lineage>
</organism>